<gene>
    <name evidence="2" type="ORF">AVDCRST_MAG04-2854</name>
</gene>
<evidence type="ECO:0000313" key="2">
    <source>
        <dbReference type="EMBL" id="CAA9266209.1"/>
    </source>
</evidence>
<accession>A0A6J4J2N6</accession>
<feature type="non-terminal residue" evidence="2">
    <location>
        <position position="182"/>
    </location>
</feature>
<feature type="compositionally biased region" description="Low complexity" evidence="1">
    <location>
        <begin position="68"/>
        <end position="82"/>
    </location>
</feature>
<proteinExistence type="predicted"/>
<dbReference type="AlphaFoldDB" id="A0A6J4J2N6"/>
<evidence type="ECO:0000256" key="1">
    <source>
        <dbReference type="SAM" id="MobiDB-lite"/>
    </source>
</evidence>
<feature type="non-terminal residue" evidence="2">
    <location>
        <position position="1"/>
    </location>
</feature>
<feature type="region of interest" description="Disordered" evidence="1">
    <location>
        <begin position="57"/>
        <end position="182"/>
    </location>
</feature>
<feature type="compositionally biased region" description="Basic and acidic residues" evidence="1">
    <location>
        <begin position="83"/>
        <end position="99"/>
    </location>
</feature>
<organism evidence="2">
    <name type="scientific">uncultured Acetobacteraceae bacterium</name>
    <dbReference type="NCBI Taxonomy" id="169975"/>
    <lineage>
        <taxon>Bacteria</taxon>
        <taxon>Pseudomonadati</taxon>
        <taxon>Pseudomonadota</taxon>
        <taxon>Alphaproteobacteria</taxon>
        <taxon>Acetobacterales</taxon>
        <taxon>Acetobacteraceae</taxon>
        <taxon>environmental samples</taxon>
    </lineage>
</organism>
<feature type="compositionally biased region" description="Low complexity" evidence="1">
    <location>
        <begin position="10"/>
        <end position="21"/>
    </location>
</feature>
<feature type="region of interest" description="Disordered" evidence="1">
    <location>
        <begin position="1"/>
        <end position="42"/>
    </location>
</feature>
<feature type="compositionally biased region" description="Basic and acidic residues" evidence="1">
    <location>
        <begin position="125"/>
        <end position="147"/>
    </location>
</feature>
<sequence>AAPLPPRLVPPGLLRPGLGRAVDGRDRPRLDGPGAVLRHRPRAGARLLRLRADRRQQLRGRELRRLARAVPAPRPVGAAAGPQRDRHPDGSGDAADRSGADALDLRLPALPAGEAGRHARPSLGRPDRLEHGHRLQRLRGDELRHAGDAGARPPLRHGRRVHGSGERALGQLGTGRDPSRHG</sequence>
<dbReference type="EMBL" id="CADCTL010000200">
    <property type="protein sequence ID" value="CAA9266209.1"/>
    <property type="molecule type" value="Genomic_DNA"/>
</dbReference>
<protein>
    <submittedName>
        <fullName evidence="2">Uncharacterized protein</fullName>
    </submittedName>
</protein>
<reference evidence="2" key="1">
    <citation type="submission" date="2020-02" db="EMBL/GenBank/DDBJ databases">
        <authorList>
            <person name="Meier V. D."/>
        </authorList>
    </citation>
    <scope>NUCLEOTIDE SEQUENCE</scope>
    <source>
        <strain evidence="2">AVDCRST_MAG04</strain>
    </source>
</reference>
<name>A0A6J4J2N6_9PROT</name>
<feature type="compositionally biased region" description="Low complexity" evidence="1">
    <location>
        <begin position="100"/>
        <end position="112"/>
    </location>
</feature>